<feature type="domain" description="Cyclic nucleotide-binding" evidence="2">
    <location>
        <begin position="57"/>
        <end position="162"/>
    </location>
</feature>
<dbReference type="InterPro" id="IPR000595">
    <property type="entry name" value="cNMP-bd_dom"/>
</dbReference>
<keyword evidence="3" id="KW-1185">Reference proteome</keyword>
<dbReference type="PANTHER" id="PTHR45638">
    <property type="entry name" value="CYCLIC NUCLEOTIDE-GATED CATION CHANNEL SUBUNIT A"/>
    <property type="match status" value="1"/>
</dbReference>
<dbReference type="Pfam" id="PF00027">
    <property type="entry name" value="cNMP_binding"/>
    <property type="match status" value="1"/>
</dbReference>
<evidence type="ECO:0000313" key="3">
    <source>
        <dbReference type="Proteomes" id="UP000035642"/>
    </source>
</evidence>
<evidence type="ECO:0000313" key="4">
    <source>
        <dbReference type="WBParaSite" id="ACAC_0000361301-mRNA-1"/>
    </source>
</evidence>
<keyword evidence="1" id="KW-0813">Transport</keyword>
<dbReference type="GO" id="GO:0005222">
    <property type="term" value="F:intracellularly cAMP-activated cation channel activity"/>
    <property type="evidence" value="ECO:0007669"/>
    <property type="project" value="TreeGrafter"/>
</dbReference>
<evidence type="ECO:0000259" key="2">
    <source>
        <dbReference type="PROSITE" id="PS50042"/>
    </source>
</evidence>
<reference evidence="3" key="1">
    <citation type="submission" date="2012-09" db="EMBL/GenBank/DDBJ databases">
        <authorList>
            <person name="Martin A.A."/>
        </authorList>
    </citation>
    <scope>NUCLEOTIDE SEQUENCE</scope>
</reference>
<name>A0A0K0D0M1_ANGCA</name>
<keyword evidence="1" id="KW-1071">Ligand-gated ion channel</keyword>
<proteinExistence type="predicted"/>
<evidence type="ECO:0000256" key="1">
    <source>
        <dbReference type="ARBA" id="ARBA00023286"/>
    </source>
</evidence>
<dbReference type="GO" id="GO:0005886">
    <property type="term" value="C:plasma membrane"/>
    <property type="evidence" value="ECO:0007669"/>
    <property type="project" value="TreeGrafter"/>
</dbReference>
<dbReference type="InterPro" id="IPR014710">
    <property type="entry name" value="RmlC-like_jellyroll"/>
</dbReference>
<dbReference type="PROSITE" id="PS50042">
    <property type="entry name" value="CNMP_BINDING_3"/>
    <property type="match status" value="1"/>
</dbReference>
<dbReference type="InterPro" id="IPR050866">
    <property type="entry name" value="CNG_cation_channel"/>
</dbReference>
<sequence>MEDLLAPARVTRRSTGLQVVQMCIFRDLILLATFIKCRKTSDVNRYAQWTVLTKSPLFKSCEVSFLKDVVAYLKPRDFGPGEVVCARGELNREMFVVASGYLEIVDHNNVTLKTFCEGDIVEDKSLLWFPNNCYENRKKYDVISIGYSQVYILFRDDLLRVLSDYPQCRESVRTQAELMQREAGELFDEAVTTEIDDFEGSSLEERLISIRSVLSALESSVNVSYENFKVFEAALHAESSEVEHRSNEIDLAKLKT</sequence>
<dbReference type="GO" id="GO:0005223">
    <property type="term" value="F:intracellularly cGMP-activated cation channel activity"/>
    <property type="evidence" value="ECO:0007669"/>
    <property type="project" value="TreeGrafter"/>
</dbReference>
<protein>
    <submittedName>
        <fullName evidence="4">Cyclic nucleotide-binding domain-containing protein</fullName>
    </submittedName>
</protein>
<dbReference type="GO" id="GO:0044877">
    <property type="term" value="F:protein-containing complex binding"/>
    <property type="evidence" value="ECO:0007669"/>
    <property type="project" value="TreeGrafter"/>
</dbReference>
<dbReference type="Gene3D" id="2.60.120.10">
    <property type="entry name" value="Jelly Rolls"/>
    <property type="match status" value="1"/>
</dbReference>
<dbReference type="WBParaSite" id="ACAC_0000361301-mRNA-1">
    <property type="protein sequence ID" value="ACAC_0000361301-mRNA-1"/>
    <property type="gene ID" value="ACAC_0000361301"/>
</dbReference>
<dbReference type="AlphaFoldDB" id="A0A0K0D0M1"/>
<reference evidence="4" key="2">
    <citation type="submission" date="2017-02" db="UniProtKB">
        <authorList>
            <consortium name="WormBaseParasite"/>
        </authorList>
    </citation>
    <scope>IDENTIFICATION</scope>
</reference>
<dbReference type="GO" id="GO:0030553">
    <property type="term" value="F:cGMP binding"/>
    <property type="evidence" value="ECO:0007669"/>
    <property type="project" value="TreeGrafter"/>
</dbReference>
<organism evidence="3 4">
    <name type="scientific">Angiostrongylus cantonensis</name>
    <name type="common">Rat lungworm</name>
    <dbReference type="NCBI Taxonomy" id="6313"/>
    <lineage>
        <taxon>Eukaryota</taxon>
        <taxon>Metazoa</taxon>
        <taxon>Ecdysozoa</taxon>
        <taxon>Nematoda</taxon>
        <taxon>Chromadorea</taxon>
        <taxon>Rhabditida</taxon>
        <taxon>Rhabditina</taxon>
        <taxon>Rhabditomorpha</taxon>
        <taxon>Strongyloidea</taxon>
        <taxon>Metastrongylidae</taxon>
        <taxon>Angiostrongylus</taxon>
    </lineage>
</organism>
<dbReference type="SUPFAM" id="SSF51206">
    <property type="entry name" value="cAMP-binding domain-like"/>
    <property type="match status" value="1"/>
</dbReference>
<dbReference type="STRING" id="6313.A0A0K0D0M1"/>
<keyword evidence="1" id="KW-0407">Ion channel</keyword>
<dbReference type="InterPro" id="IPR018490">
    <property type="entry name" value="cNMP-bd_dom_sf"/>
</dbReference>
<accession>A0A0K0D0M1</accession>
<dbReference type="Proteomes" id="UP000035642">
    <property type="component" value="Unassembled WGS sequence"/>
</dbReference>
<dbReference type="GO" id="GO:0017071">
    <property type="term" value="C:intracellular cyclic nucleotide activated cation channel complex"/>
    <property type="evidence" value="ECO:0007669"/>
    <property type="project" value="TreeGrafter"/>
</dbReference>
<keyword evidence="1" id="KW-0406">Ion transport</keyword>
<dbReference type="PANTHER" id="PTHR45638:SF14">
    <property type="entry name" value="CYCLIC NUCLEOTIDE-BINDING DOMAIN-CONTAINING PROTEIN"/>
    <property type="match status" value="1"/>
</dbReference>
<dbReference type="SMART" id="SM00100">
    <property type="entry name" value="cNMP"/>
    <property type="match status" value="1"/>
</dbReference>
<dbReference type="CDD" id="cd00038">
    <property type="entry name" value="CAP_ED"/>
    <property type="match status" value="1"/>
</dbReference>